<feature type="binding site" evidence="2">
    <location>
        <position position="61"/>
    </location>
    <ligand>
        <name>substrate</name>
    </ligand>
</feature>
<accession>A0A1G9WV11</accession>
<dbReference type="InterPro" id="IPR025540">
    <property type="entry name" value="FlK"/>
</dbReference>
<evidence type="ECO:0000313" key="5">
    <source>
        <dbReference type="Proteomes" id="UP000199182"/>
    </source>
</evidence>
<evidence type="ECO:0000256" key="1">
    <source>
        <dbReference type="PIRSR" id="PIRSR014972-1"/>
    </source>
</evidence>
<feature type="active site" evidence="1">
    <location>
        <position position="68"/>
    </location>
</feature>
<protein>
    <submittedName>
        <fullName evidence="4">Predicted thioesterase</fullName>
    </submittedName>
</protein>
<dbReference type="InterPro" id="IPR029069">
    <property type="entry name" value="HotDog_dom_sf"/>
</dbReference>
<dbReference type="PANTHER" id="PTHR36934">
    <property type="entry name" value="BLR0278 PROTEIN"/>
    <property type="match status" value="1"/>
</dbReference>
<dbReference type="InterPro" id="IPR054485">
    <property type="entry name" value="FlK-like_dom"/>
</dbReference>
<feature type="active site" evidence="1">
    <location>
        <position position="34"/>
    </location>
</feature>
<dbReference type="EMBL" id="FNID01000007">
    <property type="protein sequence ID" value="SDM88308.1"/>
    <property type="molecule type" value="Genomic_DNA"/>
</dbReference>
<dbReference type="PANTHER" id="PTHR36934:SF1">
    <property type="entry name" value="THIOESTERASE DOMAIN-CONTAINING PROTEIN"/>
    <property type="match status" value="1"/>
</dbReference>
<proteinExistence type="predicted"/>
<dbReference type="Gene3D" id="3.10.129.10">
    <property type="entry name" value="Hotdog Thioesterase"/>
    <property type="match status" value="1"/>
</dbReference>
<organism evidence="4 5">
    <name type="scientific">Acetanaerobacterium elongatum</name>
    <dbReference type="NCBI Taxonomy" id="258515"/>
    <lineage>
        <taxon>Bacteria</taxon>
        <taxon>Bacillati</taxon>
        <taxon>Bacillota</taxon>
        <taxon>Clostridia</taxon>
        <taxon>Eubacteriales</taxon>
        <taxon>Oscillospiraceae</taxon>
        <taxon>Acetanaerobacterium</taxon>
    </lineage>
</organism>
<dbReference type="RefSeq" id="WP_242871679.1">
    <property type="nucleotide sequence ID" value="NZ_FNID01000007.1"/>
</dbReference>
<gene>
    <name evidence="4" type="ORF">SAMN05192585_1074</name>
</gene>
<feature type="binding site" evidence="2">
    <location>
        <position position="61"/>
    </location>
    <ligand>
        <name>CoA</name>
        <dbReference type="ChEBI" id="CHEBI:57287"/>
    </ligand>
</feature>
<dbReference type="SUPFAM" id="SSF54637">
    <property type="entry name" value="Thioesterase/thiol ester dehydrase-isomerase"/>
    <property type="match status" value="1"/>
</dbReference>
<evidence type="ECO:0000259" key="3">
    <source>
        <dbReference type="Pfam" id="PF22636"/>
    </source>
</evidence>
<reference evidence="4 5" key="1">
    <citation type="submission" date="2016-10" db="EMBL/GenBank/DDBJ databases">
        <authorList>
            <person name="de Groot N.N."/>
        </authorList>
    </citation>
    <scope>NUCLEOTIDE SEQUENCE [LARGE SCALE GENOMIC DNA]</scope>
    <source>
        <strain evidence="4 5">CGMCC 1.5012</strain>
    </source>
</reference>
<evidence type="ECO:0000313" key="4">
    <source>
        <dbReference type="EMBL" id="SDM88308.1"/>
    </source>
</evidence>
<evidence type="ECO:0000256" key="2">
    <source>
        <dbReference type="PIRSR" id="PIRSR014972-2"/>
    </source>
</evidence>
<sequence>MEIIIGTRYKQEWIVTEEMLAKNVKSGDVSVFATPMMIALIESTASACLQQFLEPGIISVGSAVSVSHTAATPLGMKVYAEAEIIAVEGRRIDFRVSAFDEKEKIGEGTHSRVYLNKDKFEQKAQSKLPERA</sequence>
<dbReference type="AlphaFoldDB" id="A0A1G9WV11"/>
<keyword evidence="5" id="KW-1185">Reference proteome</keyword>
<dbReference type="PIRSF" id="PIRSF014972">
    <property type="entry name" value="FlK"/>
    <property type="match status" value="1"/>
</dbReference>
<dbReference type="Proteomes" id="UP000199182">
    <property type="component" value="Unassembled WGS sequence"/>
</dbReference>
<feature type="active site" evidence="1">
    <location>
        <position position="42"/>
    </location>
</feature>
<feature type="binding site" evidence="2">
    <location>
        <position position="112"/>
    </location>
    <ligand>
        <name>substrate</name>
    </ligand>
</feature>
<name>A0A1G9WV11_9FIRM</name>
<feature type="domain" description="Fluoroacetyl-CoA-specific thioesterase-like" evidence="3">
    <location>
        <begin position="15"/>
        <end position="117"/>
    </location>
</feature>
<dbReference type="STRING" id="258515.SAMN05192585_1074"/>
<dbReference type="Pfam" id="PF22636">
    <property type="entry name" value="FlK"/>
    <property type="match status" value="1"/>
</dbReference>